<sequence>MTLLETLHRTKPHVHEEVKTGSLLQLAPRMAVDRDSYLALNACERKRLECIAVARSSYSAVLISKSAARLHDLWLLPTDSAKEPVELALPGRSLPRHNRNAPGRHYRKTTVGTPLSIDGARVVTMERAVVDVARYHGFHPGLIAADSALRMGTTKQALRDALSSLGRVHGAAVVRRVIDAANSLPRSPYESSARALVLDAGFAAVPRTHVAPGIEAELLVEGKIIIEVAHRGVFQRRAQRTEYLRALGFRVLQFTPEQLLAEPESLLKALRMVLRAKAQVA</sequence>
<feature type="region of interest" description="Disordered" evidence="1">
    <location>
        <begin position="91"/>
        <end position="110"/>
    </location>
</feature>
<evidence type="ECO:0000313" key="4">
    <source>
        <dbReference type="Proteomes" id="UP000250197"/>
    </source>
</evidence>
<organism evidence="3 4">
    <name type="scientific">Corynebacterium striatum</name>
    <dbReference type="NCBI Taxonomy" id="43770"/>
    <lineage>
        <taxon>Bacteria</taxon>
        <taxon>Bacillati</taxon>
        <taxon>Actinomycetota</taxon>
        <taxon>Actinomycetes</taxon>
        <taxon>Mycobacteriales</taxon>
        <taxon>Corynebacteriaceae</taxon>
        <taxon>Corynebacterium</taxon>
    </lineage>
</organism>
<feature type="domain" description="DUF559" evidence="2">
    <location>
        <begin position="222"/>
        <end position="274"/>
    </location>
</feature>
<dbReference type="AlphaFoldDB" id="A0A2Z2J306"/>
<evidence type="ECO:0000313" key="3">
    <source>
        <dbReference type="EMBL" id="ART20797.1"/>
    </source>
</evidence>
<evidence type="ECO:0000259" key="2">
    <source>
        <dbReference type="Pfam" id="PF04480"/>
    </source>
</evidence>
<dbReference type="Proteomes" id="UP000250197">
    <property type="component" value="Chromosome"/>
</dbReference>
<gene>
    <name evidence="3" type="ORF">CBE89_04305</name>
</gene>
<dbReference type="KEGG" id="cstr:CBE89_04305"/>
<dbReference type="Pfam" id="PF04480">
    <property type="entry name" value="DUF559"/>
    <property type="match status" value="1"/>
</dbReference>
<protein>
    <recommendedName>
        <fullName evidence="2">DUF559 domain-containing protein</fullName>
    </recommendedName>
</protein>
<dbReference type="EMBL" id="CP021252">
    <property type="protein sequence ID" value="ART20797.1"/>
    <property type="molecule type" value="Genomic_DNA"/>
</dbReference>
<evidence type="ECO:0000256" key="1">
    <source>
        <dbReference type="SAM" id="MobiDB-lite"/>
    </source>
</evidence>
<feature type="compositionally biased region" description="Basic residues" evidence="1">
    <location>
        <begin position="94"/>
        <end position="108"/>
    </location>
</feature>
<name>A0A2Z2J306_CORST</name>
<accession>A0A2Z2J306</accession>
<dbReference type="InterPro" id="IPR007569">
    <property type="entry name" value="DUF559"/>
</dbReference>
<reference evidence="3 4" key="1">
    <citation type="submission" date="2017-05" db="EMBL/GenBank/DDBJ databases">
        <title>Complete genome sequence of Corynebacterium striatum KC-Na-1 isolated from Neophocaena asiaeorientalis in Korea.</title>
        <authorList>
            <person name="Kim J.H."/>
            <person name="Lee K."/>
        </authorList>
    </citation>
    <scope>NUCLEOTIDE SEQUENCE [LARGE SCALE GENOMIC DNA]</scope>
    <source>
        <strain evidence="3 4">KC-Na-01</strain>
    </source>
</reference>
<dbReference type="RefSeq" id="WP_086890929.1">
    <property type="nucleotide sequence ID" value="NZ_CP021252.1"/>
</dbReference>
<proteinExistence type="predicted"/>